<protein>
    <submittedName>
        <fullName evidence="2">Uncharacterized protein</fullName>
    </submittedName>
</protein>
<gene>
    <name evidence="2" type="ORF">M011DRAFT_524555</name>
</gene>
<accession>A0A6A6VJG5</accession>
<feature type="compositionally biased region" description="Low complexity" evidence="1">
    <location>
        <begin position="1"/>
        <end position="10"/>
    </location>
</feature>
<dbReference type="AlphaFoldDB" id="A0A6A6VJG5"/>
<proteinExistence type="predicted"/>
<reference evidence="2" key="1">
    <citation type="journal article" date="2020" name="Stud. Mycol.">
        <title>101 Dothideomycetes genomes: a test case for predicting lifestyles and emergence of pathogens.</title>
        <authorList>
            <person name="Haridas S."/>
            <person name="Albert R."/>
            <person name="Binder M."/>
            <person name="Bloem J."/>
            <person name="Labutti K."/>
            <person name="Salamov A."/>
            <person name="Andreopoulos B."/>
            <person name="Baker S."/>
            <person name="Barry K."/>
            <person name="Bills G."/>
            <person name="Bluhm B."/>
            <person name="Cannon C."/>
            <person name="Castanera R."/>
            <person name="Culley D."/>
            <person name="Daum C."/>
            <person name="Ezra D."/>
            <person name="Gonzalez J."/>
            <person name="Henrissat B."/>
            <person name="Kuo A."/>
            <person name="Liang C."/>
            <person name="Lipzen A."/>
            <person name="Lutzoni F."/>
            <person name="Magnuson J."/>
            <person name="Mondo S."/>
            <person name="Nolan M."/>
            <person name="Ohm R."/>
            <person name="Pangilinan J."/>
            <person name="Park H.-J."/>
            <person name="Ramirez L."/>
            <person name="Alfaro M."/>
            <person name="Sun H."/>
            <person name="Tritt A."/>
            <person name="Yoshinaga Y."/>
            <person name="Zwiers L.-H."/>
            <person name="Turgeon B."/>
            <person name="Goodwin S."/>
            <person name="Spatafora J."/>
            <person name="Crous P."/>
            <person name="Grigoriev I."/>
        </authorList>
    </citation>
    <scope>NUCLEOTIDE SEQUENCE</scope>
    <source>
        <strain evidence="2">CBS 119925</strain>
    </source>
</reference>
<dbReference type="EMBL" id="MU006565">
    <property type="protein sequence ID" value="KAF2749956.1"/>
    <property type="molecule type" value="Genomic_DNA"/>
</dbReference>
<evidence type="ECO:0000313" key="2">
    <source>
        <dbReference type="EMBL" id="KAF2749956.1"/>
    </source>
</evidence>
<evidence type="ECO:0000256" key="1">
    <source>
        <dbReference type="SAM" id="MobiDB-lite"/>
    </source>
</evidence>
<feature type="region of interest" description="Disordered" evidence="1">
    <location>
        <begin position="1"/>
        <end position="40"/>
    </location>
</feature>
<name>A0A6A6VJG5_9PLEO</name>
<keyword evidence="3" id="KW-1185">Reference proteome</keyword>
<evidence type="ECO:0000313" key="3">
    <source>
        <dbReference type="Proteomes" id="UP000799440"/>
    </source>
</evidence>
<feature type="compositionally biased region" description="Basic residues" evidence="1">
    <location>
        <begin position="30"/>
        <end position="40"/>
    </location>
</feature>
<organism evidence="2 3">
    <name type="scientific">Sporormia fimetaria CBS 119925</name>
    <dbReference type="NCBI Taxonomy" id="1340428"/>
    <lineage>
        <taxon>Eukaryota</taxon>
        <taxon>Fungi</taxon>
        <taxon>Dikarya</taxon>
        <taxon>Ascomycota</taxon>
        <taxon>Pezizomycotina</taxon>
        <taxon>Dothideomycetes</taxon>
        <taxon>Pleosporomycetidae</taxon>
        <taxon>Pleosporales</taxon>
        <taxon>Sporormiaceae</taxon>
        <taxon>Sporormia</taxon>
    </lineage>
</organism>
<dbReference type="Proteomes" id="UP000799440">
    <property type="component" value="Unassembled WGS sequence"/>
</dbReference>
<feature type="compositionally biased region" description="Low complexity" evidence="1">
    <location>
        <begin position="20"/>
        <end position="29"/>
    </location>
</feature>
<sequence>MGWFTSSRSRSPSRRHYTRSHAGSSYSSSSRHHSSTSHYKRRPRDGYIAYLYAKFRELWKQLVRYARRHPIKLFFMVIMPLLSGGMLHKVARQFGVELPGGNQMRGRGGNAGDGFGVGGFGVDEGMGMGMGGAGAFKGVVDGMSGLASVAKMAQAFM</sequence>
<dbReference type="OrthoDB" id="5398396at2759"/>